<feature type="signal peptide" evidence="1">
    <location>
        <begin position="1"/>
        <end position="23"/>
    </location>
</feature>
<dbReference type="PATRIC" id="fig|391937.3.peg.254"/>
<dbReference type="GO" id="GO:0016787">
    <property type="term" value="F:hydrolase activity"/>
    <property type="evidence" value="ECO:0007669"/>
    <property type="project" value="UniProtKB-KW"/>
</dbReference>
<dbReference type="STRING" id="391937.NA2_01220"/>
<dbReference type="PRINTS" id="PR00111">
    <property type="entry name" value="ABHYDROLASE"/>
</dbReference>
<dbReference type="InterPro" id="IPR050266">
    <property type="entry name" value="AB_hydrolase_sf"/>
</dbReference>
<gene>
    <name evidence="3" type="ORF">NA2_01220</name>
</gene>
<keyword evidence="3" id="KW-0378">Hydrolase</keyword>
<dbReference type="OrthoDB" id="9780765at2"/>
<evidence type="ECO:0000313" key="4">
    <source>
        <dbReference type="Proteomes" id="UP000006786"/>
    </source>
</evidence>
<feature type="chain" id="PRO_5003863605" evidence="1">
    <location>
        <begin position="24"/>
        <end position="316"/>
    </location>
</feature>
<keyword evidence="4" id="KW-1185">Reference proteome</keyword>
<dbReference type="PANTHER" id="PTHR43798">
    <property type="entry name" value="MONOACYLGLYCEROL LIPASE"/>
    <property type="match status" value="1"/>
</dbReference>
<feature type="domain" description="AB hydrolase-1" evidence="2">
    <location>
        <begin position="63"/>
        <end position="184"/>
    </location>
</feature>
<name>K2MFM3_9HYPH</name>
<dbReference type="Pfam" id="PF00561">
    <property type="entry name" value="Abhydrolase_1"/>
    <property type="match status" value="1"/>
</dbReference>
<evidence type="ECO:0000256" key="1">
    <source>
        <dbReference type="SAM" id="SignalP"/>
    </source>
</evidence>
<sequence>MLKKLLIALCTAAALVGPAIGQAVGEENAPKVAAAAVPAATKNGHVMANGVNYYYEIRGTGEPLLLLHGGLGQIEMFGPVLGMLAAERQVISVDLHGHGRSSLGDRPISLTDMGDDMAVILKELGFEQVDAMGYSMGGGVAFRLAVQHPEMIRRLALVSAGFAQDGFFPEMLPMQAQVSAAMADMMKGTPMYESYAAVAPNPEDFPELLDRMGEMMRKPYNFADDVKTLKMPVMLVYGDSDMYRPEHIIEFYKLLGGGLKDAGWMREHMSQNRLAILPNQTHYDIGVAPRLAETVLPFLNNDDPVKSWASHVEGAK</sequence>
<dbReference type="InterPro" id="IPR029058">
    <property type="entry name" value="AB_hydrolase_fold"/>
</dbReference>
<protein>
    <submittedName>
        <fullName evidence="3">Alpha/beta hydrolase Fold protein</fullName>
    </submittedName>
</protein>
<dbReference type="SUPFAM" id="SSF53474">
    <property type="entry name" value="alpha/beta-Hydrolases"/>
    <property type="match status" value="1"/>
</dbReference>
<dbReference type="RefSeq" id="WP_008593266.1">
    <property type="nucleotide sequence ID" value="NZ_AMRM01000001.1"/>
</dbReference>
<dbReference type="EMBL" id="AMRM01000001">
    <property type="protein sequence ID" value="EKF20956.1"/>
    <property type="molecule type" value="Genomic_DNA"/>
</dbReference>
<dbReference type="Proteomes" id="UP000006786">
    <property type="component" value="Unassembled WGS sequence"/>
</dbReference>
<organism evidence="3 4">
    <name type="scientific">Nitratireductor pacificus pht-3B</name>
    <dbReference type="NCBI Taxonomy" id="391937"/>
    <lineage>
        <taxon>Bacteria</taxon>
        <taxon>Pseudomonadati</taxon>
        <taxon>Pseudomonadota</taxon>
        <taxon>Alphaproteobacteria</taxon>
        <taxon>Hyphomicrobiales</taxon>
        <taxon>Phyllobacteriaceae</taxon>
        <taxon>Nitratireductor</taxon>
    </lineage>
</organism>
<accession>K2MFM3</accession>
<dbReference type="AlphaFoldDB" id="K2MFM3"/>
<dbReference type="Gene3D" id="3.40.50.1820">
    <property type="entry name" value="alpha/beta hydrolase"/>
    <property type="match status" value="1"/>
</dbReference>
<comment type="caution">
    <text evidence="3">The sequence shown here is derived from an EMBL/GenBank/DDBJ whole genome shotgun (WGS) entry which is preliminary data.</text>
</comment>
<dbReference type="eggNOG" id="COG2267">
    <property type="taxonomic scope" value="Bacteria"/>
</dbReference>
<proteinExistence type="predicted"/>
<dbReference type="InterPro" id="IPR000073">
    <property type="entry name" value="AB_hydrolase_1"/>
</dbReference>
<evidence type="ECO:0000259" key="2">
    <source>
        <dbReference type="Pfam" id="PF00561"/>
    </source>
</evidence>
<reference evidence="3 4" key="1">
    <citation type="journal article" date="2012" name="J. Bacteriol.">
        <title>Genome Sequence of Nitratireductor pacificus Type Strain pht-3B.</title>
        <authorList>
            <person name="Lai Q."/>
            <person name="Li G."/>
            <person name="Shao Z."/>
        </authorList>
    </citation>
    <scope>NUCLEOTIDE SEQUENCE [LARGE SCALE GENOMIC DNA]</scope>
    <source>
        <strain evidence="4">pht-3B</strain>
    </source>
</reference>
<evidence type="ECO:0000313" key="3">
    <source>
        <dbReference type="EMBL" id="EKF20956.1"/>
    </source>
</evidence>
<keyword evidence="1" id="KW-0732">Signal</keyword>